<dbReference type="PANTHER" id="PTHR43178">
    <property type="entry name" value="DIHYDROLIPOAMIDE ACETYLTRANSFERASE COMPONENT OF PYRUVATE DEHYDROGENASE COMPLEX"/>
    <property type="match status" value="1"/>
</dbReference>
<dbReference type="CDD" id="cd06849">
    <property type="entry name" value="lipoyl_domain"/>
    <property type="match status" value="1"/>
</dbReference>
<dbReference type="InterPro" id="IPR000089">
    <property type="entry name" value="Biotin_lipoyl"/>
</dbReference>
<dbReference type="GO" id="GO:0016407">
    <property type="term" value="F:acetyltransferase activity"/>
    <property type="evidence" value="ECO:0007669"/>
    <property type="project" value="TreeGrafter"/>
</dbReference>
<dbReference type="PANTHER" id="PTHR43178:SF5">
    <property type="entry name" value="LIPOAMIDE ACYLTRANSFERASE COMPONENT OF BRANCHED-CHAIN ALPHA-KETO ACID DEHYDROGENASE COMPLEX, MITOCHONDRIAL"/>
    <property type="match status" value="1"/>
</dbReference>
<evidence type="ECO:0000256" key="1">
    <source>
        <dbReference type="ARBA" id="ARBA00001938"/>
    </source>
</evidence>
<name>A0A942A4A0_9BACT</name>
<dbReference type="GO" id="GO:0031405">
    <property type="term" value="F:lipoic acid binding"/>
    <property type="evidence" value="ECO:0007669"/>
    <property type="project" value="TreeGrafter"/>
</dbReference>
<dbReference type="GO" id="GO:0005737">
    <property type="term" value="C:cytoplasm"/>
    <property type="evidence" value="ECO:0007669"/>
    <property type="project" value="TreeGrafter"/>
</dbReference>
<dbReference type="Gene3D" id="2.40.50.100">
    <property type="match status" value="1"/>
</dbReference>
<protein>
    <recommendedName>
        <fullName evidence="5">Lipoyl-binding domain-containing protein</fullName>
    </recommendedName>
</protein>
<keyword evidence="4" id="KW-0012">Acyltransferase</keyword>
<organism evidence="6 7">
    <name type="scientific">Candidatus Scalindua arabica</name>
    <dbReference type="NCBI Taxonomy" id="1127984"/>
    <lineage>
        <taxon>Bacteria</taxon>
        <taxon>Pseudomonadati</taxon>
        <taxon>Planctomycetota</taxon>
        <taxon>Candidatus Brocadiia</taxon>
        <taxon>Candidatus Brocadiales</taxon>
        <taxon>Candidatus Scalinduaceae</taxon>
        <taxon>Candidatus Scalindua</taxon>
    </lineage>
</organism>
<dbReference type="InterPro" id="IPR050743">
    <property type="entry name" value="2-oxoacid_DH_E2_comp"/>
</dbReference>
<accession>A0A942A4A0</accession>
<dbReference type="Proteomes" id="UP000722750">
    <property type="component" value="Unassembled WGS sequence"/>
</dbReference>
<sequence>MRVEFELPDIGAKAGDKIVVAFWHVEEDEEFVEGNDLMEVSTDNATFNISAPSTGKLVEILVQEGDAVEPGDAIAIIDTEDS</sequence>
<comment type="caution">
    <text evidence="6">The sequence shown here is derived from an EMBL/GenBank/DDBJ whole genome shotgun (WGS) entry which is preliminary data.</text>
</comment>
<evidence type="ECO:0000313" key="6">
    <source>
        <dbReference type="EMBL" id="MBS1257762.1"/>
    </source>
</evidence>
<comment type="subunit">
    <text evidence="2">Forms a 24-polypeptide structural core with octahedral symmetry.</text>
</comment>
<dbReference type="SUPFAM" id="SSF51230">
    <property type="entry name" value="Single hybrid motif"/>
    <property type="match status" value="1"/>
</dbReference>
<evidence type="ECO:0000256" key="2">
    <source>
        <dbReference type="ARBA" id="ARBA00011484"/>
    </source>
</evidence>
<evidence type="ECO:0000259" key="5">
    <source>
        <dbReference type="PROSITE" id="PS50968"/>
    </source>
</evidence>
<dbReference type="PROSITE" id="PS50968">
    <property type="entry name" value="BIOTINYL_LIPOYL"/>
    <property type="match status" value="1"/>
</dbReference>
<gene>
    <name evidence="6" type="ORF">MAG551_00809</name>
</gene>
<dbReference type="AlphaFoldDB" id="A0A942A4A0"/>
<feature type="domain" description="Lipoyl-binding" evidence="5">
    <location>
        <begin position="2"/>
        <end position="78"/>
    </location>
</feature>
<proteinExistence type="predicted"/>
<reference evidence="6" key="1">
    <citation type="journal article" date="2021" name="ISME J.">
        <title>Fine-scale metabolic discontinuity in a stratified prokaryote microbiome of a Red Sea deep halocline.</title>
        <authorList>
            <person name="Michoud G."/>
            <person name="Ngugi D.K."/>
            <person name="Barozzi A."/>
            <person name="Merlino G."/>
            <person name="Calleja M.L."/>
            <person name="Delgado-Huertas A."/>
            <person name="Moran X.A.G."/>
            <person name="Daffonchio D."/>
        </authorList>
    </citation>
    <scope>NUCLEOTIDE SEQUENCE</scope>
    <source>
        <strain evidence="6">SuakinDeep_MAG55_1</strain>
    </source>
</reference>
<dbReference type="EMBL" id="JAANXD010000035">
    <property type="protein sequence ID" value="MBS1257762.1"/>
    <property type="molecule type" value="Genomic_DNA"/>
</dbReference>
<comment type="cofactor">
    <cofactor evidence="1">
        <name>(R)-lipoate</name>
        <dbReference type="ChEBI" id="CHEBI:83088"/>
    </cofactor>
</comment>
<evidence type="ECO:0000256" key="3">
    <source>
        <dbReference type="ARBA" id="ARBA00022679"/>
    </source>
</evidence>
<dbReference type="Pfam" id="PF00364">
    <property type="entry name" value="Biotin_lipoyl"/>
    <property type="match status" value="1"/>
</dbReference>
<evidence type="ECO:0000256" key="4">
    <source>
        <dbReference type="ARBA" id="ARBA00023315"/>
    </source>
</evidence>
<keyword evidence="3" id="KW-0808">Transferase</keyword>
<evidence type="ECO:0000313" key="7">
    <source>
        <dbReference type="Proteomes" id="UP000722750"/>
    </source>
</evidence>
<dbReference type="InterPro" id="IPR011053">
    <property type="entry name" value="Single_hybrid_motif"/>
</dbReference>